<proteinExistence type="predicted"/>
<accession>A0A7X4GI74</accession>
<evidence type="ECO:0000313" key="2">
    <source>
        <dbReference type="EMBL" id="MYL99116.1"/>
    </source>
</evidence>
<name>A0A7X4GI74_9SPHN</name>
<reference evidence="2 3" key="1">
    <citation type="submission" date="2019-12" db="EMBL/GenBank/DDBJ databases">
        <authorList>
            <person name="Feng G."/>
            <person name="Zhu H."/>
        </authorList>
    </citation>
    <scope>NUCLEOTIDE SEQUENCE [LARGE SCALE GENOMIC DNA]</scope>
    <source>
        <strain evidence="2 3">FGD1</strain>
    </source>
</reference>
<evidence type="ECO:0000256" key="1">
    <source>
        <dbReference type="SAM" id="MobiDB-lite"/>
    </source>
</evidence>
<keyword evidence="3" id="KW-1185">Reference proteome</keyword>
<organism evidence="2 3">
    <name type="scientific">Novosphingobium silvae</name>
    <dbReference type="NCBI Taxonomy" id="2692619"/>
    <lineage>
        <taxon>Bacteria</taxon>
        <taxon>Pseudomonadati</taxon>
        <taxon>Pseudomonadota</taxon>
        <taxon>Alphaproteobacteria</taxon>
        <taxon>Sphingomonadales</taxon>
        <taxon>Sphingomonadaceae</taxon>
        <taxon>Novosphingobium</taxon>
    </lineage>
</organism>
<protein>
    <submittedName>
        <fullName evidence="2">Uncharacterized protein</fullName>
    </submittedName>
</protein>
<feature type="region of interest" description="Disordered" evidence="1">
    <location>
        <begin position="82"/>
        <end position="126"/>
    </location>
</feature>
<dbReference type="RefSeq" id="WP_143840429.1">
    <property type="nucleotide sequence ID" value="NZ_WVTD01000012.1"/>
</dbReference>
<evidence type="ECO:0000313" key="3">
    <source>
        <dbReference type="Proteomes" id="UP000465810"/>
    </source>
</evidence>
<dbReference type="EMBL" id="WVTD01000012">
    <property type="protein sequence ID" value="MYL99116.1"/>
    <property type="molecule type" value="Genomic_DNA"/>
</dbReference>
<gene>
    <name evidence="2" type="ORF">GR702_15220</name>
</gene>
<comment type="caution">
    <text evidence="2">The sequence shown here is derived from an EMBL/GenBank/DDBJ whole genome shotgun (WGS) entry which is preliminary data.</text>
</comment>
<sequence>MDANDPEEFLPDDIIVPEGRDRLGLAHQMRVDISIAISLAPAWLRRALADRNPIKARGARVEMVERIAVALERRFLLTWCGSADQDGNARPPEAGGPLFGNPDQADPLVANLPIAGTESIDSRKAG</sequence>
<dbReference type="AlphaFoldDB" id="A0A7X4GI74"/>
<dbReference type="Proteomes" id="UP000465810">
    <property type="component" value="Unassembled WGS sequence"/>
</dbReference>